<organism evidence="4 5">
    <name type="scientific">Paenibacillus dendritiformis C454</name>
    <dbReference type="NCBI Taxonomy" id="1131935"/>
    <lineage>
        <taxon>Bacteria</taxon>
        <taxon>Bacillati</taxon>
        <taxon>Bacillota</taxon>
        <taxon>Bacilli</taxon>
        <taxon>Bacillales</taxon>
        <taxon>Paenibacillaceae</taxon>
        <taxon>Paenibacillus</taxon>
    </lineage>
</organism>
<dbReference type="EMBL" id="AHKH01000035">
    <property type="protein sequence ID" value="EHQ61516.1"/>
    <property type="molecule type" value="Genomic_DNA"/>
</dbReference>
<reference evidence="4 5" key="1">
    <citation type="journal article" date="2012" name="J. Bacteriol.">
        <title>Genome Sequence of the Pattern-Forming Social Bacterium Paenibacillus dendritiformis C454 Chiral Morphotype.</title>
        <authorList>
            <person name="Sirota-Madi A."/>
            <person name="Olender T."/>
            <person name="Helman Y."/>
            <person name="Brainis I."/>
            <person name="Finkelshtein A."/>
            <person name="Roth D."/>
            <person name="Hagai E."/>
            <person name="Leshkowitz D."/>
            <person name="Brodsky L."/>
            <person name="Galatenko V."/>
            <person name="Nikolaev V."/>
            <person name="Gutnick D.L."/>
            <person name="Lancet D."/>
            <person name="Ben-Jacob E."/>
        </authorList>
    </citation>
    <scope>NUCLEOTIDE SEQUENCE [LARGE SCALE GENOMIC DNA]</scope>
    <source>
        <strain evidence="4 5">C454</strain>
    </source>
</reference>
<dbReference type="PATRIC" id="fig|1131935.3.peg.3005"/>
<sequence>MTLFMFIAIIMLGMLACLLYKAHLNTRQVNMNKISLESGAQHRSGEAIHVLHLSDMHLENISISPNQLFDRLKDEQIDLIALTGDFLDRTRSIPKLVPYLKVLNRLEPEYGMYAVFGNHDYVLKGKNFALLQQTLEENGCKTLRNENDVIDINGTQLNIIGIDDSSTERSDLAASFHGIGQGYRLVLTHDPNIVLKMRRYSFDYLLCGHFHGGQIHWPKPYHLAAMGELVGMNMIKGLHVHDGKPFYISEGLGQTGVNIRVGSRPEITIHRLPLASSASSASNIEQAKTLAAM</sequence>
<evidence type="ECO:0000256" key="1">
    <source>
        <dbReference type="ARBA" id="ARBA00022723"/>
    </source>
</evidence>
<protein>
    <submittedName>
        <fullName evidence="4">Metallophosphoesterase</fullName>
    </submittedName>
</protein>
<dbReference type="GO" id="GO:0009245">
    <property type="term" value="P:lipid A biosynthetic process"/>
    <property type="evidence" value="ECO:0007669"/>
    <property type="project" value="TreeGrafter"/>
</dbReference>
<keyword evidence="2" id="KW-0378">Hydrolase</keyword>
<dbReference type="Gene3D" id="3.60.21.10">
    <property type="match status" value="1"/>
</dbReference>
<dbReference type="InterPro" id="IPR051158">
    <property type="entry name" value="Metallophosphoesterase_sf"/>
</dbReference>
<name>H3SH81_9BACL</name>
<dbReference type="OrthoDB" id="9780884at2"/>
<accession>H3SH81</accession>
<dbReference type="RefSeq" id="WP_006677391.1">
    <property type="nucleotide sequence ID" value="NZ_AHKH01000035.1"/>
</dbReference>
<dbReference type="Proteomes" id="UP000003900">
    <property type="component" value="Unassembled WGS sequence"/>
</dbReference>
<keyword evidence="1" id="KW-0479">Metal-binding</keyword>
<dbReference type="Pfam" id="PF00149">
    <property type="entry name" value="Metallophos"/>
    <property type="match status" value="1"/>
</dbReference>
<keyword evidence="5" id="KW-1185">Reference proteome</keyword>
<dbReference type="SUPFAM" id="SSF56300">
    <property type="entry name" value="Metallo-dependent phosphatases"/>
    <property type="match status" value="1"/>
</dbReference>
<dbReference type="GO" id="GO:0008758">
    <property type="term" value="F:UDP-2,3-diacylglucosamine hydrolase activity"/>
    <property type="evidence" value="ECO:0007669"/>
    <property type="project" value="TreeGrafter"/>
</dbReference>
<dbReference type="PANTHER" id="PTHR31302">
    <property type="entry name" value="TRANSMEMBRANE PROTEIN WITH METALLOPHOSPHOESTERASE DOMAIN-RELATED"/>
    <property type="match status" value="1"/>
</dbReference>
<comment type="caution">
    <text evidence="4">The sequence shown here is derived from an EMBL/GenBank/DDBJ whole genome shotgun (WGS) entry which is preliminary data.</text>
</comment>
<evidence type="ECO:0000256" key="2">
    <source>
        <dbReference type="ARBA" id="ARBA00022801"/>
    </source>
</evidence>
<feature type="domain" description="Calcineurin-like phosphoesterase" evidence="3">
    <location>
        <begin position="49"/>
        <end position="212"/>
    </location>
</feature>
<gene>
    <name evidence="4" type="ORF">PDENDC454_14462</name>
</gene>
<dbReference type="STRING" id="1131935.PDENDC454_14462"/>
<dbReference type="PANTHER" id="PTHR31302:SF31">
    <property type="entry name" value="PHOSPHODIESTERASE YAEI"/>
    <property type="match status" value="1"/>
</dbReference>
<dbReference type="GO" id="GO:0016020">
    <property type="term" value="C:membrane"/>
    <property type="evidence" value="ECO:0007669"/>
    <property type="project" value="GOC"/>
</dbReference>
<dbReference type="InterPro" id="IPR029052">
    <property type="entry name" value="Metallo-depent_PP-like"/>
</dbReference>
<proteinExistence type="predicted"/>
<dbReference type="InterPro" id="IPR004843">
    <property type="entry name" value="Calcineurin-like_PHP"/>
</dbReference>
<evidence type="ECO:0000259" key="3">
    <source>
        <dbReference type="Pfam" id="PF00149"/>
    </source>
</evidence>
<evidence type="ECO:0000313" key="5">
    <source>
        <dbReference type="Proteomes" id="UP000003900"/>
    </source>
</evidence>
<dbReference type="AlphaFoldDB" id="H3SH81"/>
<evidence type="ECO:0000313" key="4">
    <source>
        <dbReference type="EMBL" id="EHQ61516.1"/>
    </source>
</evidence>
<dbReference type="GO" id="GO:0046872">
    <property type="term" value="F:metal ion binding"/>
    <property type="evidence" value="ECO:0007669"/>
    <property type="project" value="UniProtKB-KW"/>
</dbReference>